<dbReference type="PANTHER" id="PTHR45923:SF20">
    <property type="entry name" value="PROTEIN ROOT HAIR DEFECTIVE 3 HOMOLOG 2"/>
    <property type="match status" value="1"/>
</dbReference>
<dbReference type="SUPFAM" id="SSF52540">
    <property type="entry name" value="P-loop containing nucleoside triphosphate hydrolases"/>
    <property type="match status" value="1"/>
</dbReference>
<dbReference type="InterPro" id="IPR027417">
    <property type="entry name" value="P-loop_NTPase"/>
</dbReference>
<dbReference type="InterPro" id="IPR030386">
    <property type="entry name" value="G_GB1_RHD3_dom"/>
</dbReference>
<accession>A0A4U5PQV6</accession>
<protein>
    <recommendedName>
        <fullName evidence="10">GB1/RHD3-type G domain-containing protein</fullName>
    </recommendedName>
</protein>
<evidence type="ECO:0000313" key="11">
    <source>
        <dbReference type="EMBL" id="TKR99388.1"/>
    </source>
</evidence>
<evidence type="ECO:0000256" key="2">
    <source>
        <dbReference type="ARBA" id="ARBA00022741"/>
    </source>
</evidence>
<dbReference type="Pfam" id="PF05879">
    <property type="entry name" value="RHD3_GTPase"/>
    <property type="match status" value="1"/>
</dbReference>
<evidence type="ECO:0000256" key="9">
    <source>
        <dbReference type="PROSITE-ProRule" id="PRU01052"/>
    </source>
</evidence>
<evidence type="ECO:0000256" key="7">
    <source>
        <dbReference type="ARBA" id="ARBA00023134"/>
    </source>
</evidence>
<gene>
    <name evidence="11" type="ORF">D5086_0000193640</name>
</gene>
<dbReference type="GO" id="GO:0016320">
    <property type="term" value="P:endoplasmic reticulum membrane fusion"/>
    <property type="evidence" value="ECO:0007669"/>
    <property type="project" value="TreeGrafter"/>
</dbReference>
<dbReference type="InterPro" id="IPR008803">
    <property type="entry name" value="RHD3/Sey1"/>
</dbReference>
<evidence type="ECO:0000256" key="3">
    <source>
        <dbReference type="ARBA" id="ARBA00022801"/>
    </source>
</evidence>
<dbReference type="CDD" id="cd01851">
    <property type="entry name" value="GBP"/>
    <property type="match status" value="1"/>
</dbReference>
<evidence type="ECO:0000256" key="1">
    <source>
        <dbReference type="ARBA" id="ARBA00022692"/>
    </source>
</evidence>
<comment type="similarity">
    <text evidence="9">Belongs to the TRAFAC class dynamin-like GTPase superfamily. GB1/RHD3 GTPase family.</text>
</comment>
<dbReference type="GO" id="GO:0005783">
    <property type="term" value="C:endoplasmic reticulum"/>
    <property type="evidence" value="ECO:0007669"/>
    <property type="project" value="TreeGrafter"/>
</dbReference>
<proteinExistence type="inferred from homology"/>
<keyword evidence="2" id="KW-0547">Nucleotide-binding</keyword>
<keyword evidence="5" id="KW-1133">Transmembrane helix</keyword>
<keyword evidence="1" id="KW-0812">Transmembrane</keyword>
<evidence type="ECO:0000256" key="4">
    <source>
        <dbReference type="ARBA" id="ARBA00022824"/>
    </source>
</evidence>
<evidence type="ECO:0000259" key="10">
    <source>
        <dbReference type="PROSITE" id="PS51715"/>
    </source>
</evidence>
<dbReference type="Gene3D" id="3.40.50.300">
    <property type="entry name" value="P-loop containing nucleotide triphosphate hydrolases"/>
    <property type="match status" value="1"/>
</dbReference>
<comment type="caution">
    <text evidence="11">The sequence shown here is derived from an EMBL/GenBank/DDBJ whole genome shotgun (WGS) entry which is preliminary data.</text>
</comment>
<dbReference type="PROSITE" id="PS51715">
    <property type="entry name" value="G_GB1_RHD3"/>
    <property type="match status" value="1"/>
</dbReference>
<dbReference type="AlphaFoldDB" id="A0A4U5PQV6"/>
<keyword evidence="7" id="KW-0342">GTP-binding</keyword>
<organism evidence="11">
    <name type="scientific">Populus alba</name>
    <name type="common">White poplar</name>
    <dbReference type="NCBI Taxonomy" id="43335"/>
    <lineage>
        <taxon>Eukaryota</taxon>
        <taxon>Viridiplantae</taxon>
        <taxon>Streptophyta</taxon>
        <taxon>Embryophyta</taxon>
        <taxon>Tracheophyta</taxon>
        <taxon>Spermatophyta</taxon>
        <taxon>Magnoliopsida</taxon>
        <taxon>eudicotyledons</taxon>
        <taxon>Gunneridae</taxon>
        <taxon>Pentapetalae</taxon>
        <taxon>rosids</taxon>
        <taxon>fabids</taxon>
        <taxon>Malpighiales</taxon>
        <taxon>Salicaceae</taxon>
        <taxon>Saliceae</taxon>
        <taxon>Populus</taxon>
    </lineage>
</organism>
<dbReference type="FunFam" id="3.40.50.300:FF:002271">
    <property type="entry name" value="Protein ROOT HAIR DEFECTIVE 3 homolog"/>
    <property type="match status" value="1"/>
</dbReference>
<evidence type="ECO:0000256" key="8">
    <source>
        <dbReference type="ARBA" id="ARBA00023136"/>
    </source>
</evidence>
<evidence type="ECO:0000256" key="6">
    <source>
        <dbReference type="ARBA" id="ARBA00023054"/>
    </source>
</evidence>
<evidence type="ECO:0000256" key="5">
    <source>
        <dbReference type="ARBA" id="ARBA00022989"/>
    </source>
</evidence>
<reference evidence="11" key="1">
    <citation type="submission" date="2018-10" db="EMBL/GenBank/DDBJ databases">
        <title>Population genomic analysis revealed the cold adaptation of white poplar.</title>
        <authorList>
            <person name="Liu Y.-J."/>
        </authorList>
    </citation>
    <scope>NUCLEOTIDE SEQUENCE [LARGE SCALE GENOMIC DNA]</scope>
    <source>
        <strain evidence="11">PAL-ZL1</strain>
    </source>
</reference>
<dbReference type="STRING" id="43335.A0A4U5PQV6"/>
<keyword evidence="6" id="KW-0175">Coiled coil</keyword>
<dbReference type="PANTHER" id="PTHR45923">
    <property type="entry name" value="PROTEIN SEY1"/>
    <property type="match status" value="1"/>
</dbReference>
<keyword evidence="8" id="KW-0472">Membrane</keyword>
<dbReference type="GO" id="GO:0003924">
    <property type="term" value="F:GTPase activity"/>
    <property type="evidence" value="ECO:0007669"/>
    <property type="project" value="TreeGrafter"/>
</dbReference>
<dbReference type="GO" id="GO:0005525">
    <property type="term" value="F:GTP binding"/>
    <property type="evidence" value="ECO:0007669"/>
    <property type="project" value="UniProtKB-KW"/>
</dbReference>
<feature type="domain" description="GB1/RHD3-type G" evidence="10">
    <location>
        <begin position="35"/>
        <end position="251"/>
    </location>
</feature>
<dbReference type="EMBL" id="RCHU01000634">
    <property type="protein sequence ID" value="TKR99388.1"/>
    <property type="molecule type" value="Genomic_DNA"/>
</dbReference>
<keyword evidence="4" id="KW-0256">Endoplasmic reticulum</keyword>
<keyword evidence="3" id="KW-0378">Hydrolase</keyword>
<name>A0A4U5PQV6_POPAL</name>
<sequence>MAEDCCGFQLISGDGVLNVKGLENFTRTTNLAQRRPSYAVVAVIGPQSSGKSTLLNKLFRTDFWMMDAHEGRRQTTQGIWMGKGIGIEPFTIAMDVEGSDSGERAQDGTTTFEKRSALFALAIADIVIINMWCQDIGREHAASRPLLKTVFEAMTRLFGARKTTLLFVLRDQTPTPLERLQHILRQDIDQIWAATAKPEAHRWTRLGDFFNVEIIALPNYVFEKEKFNEQVALLRQWFIQSISPGDLAGDRKDVRPASGFPLLAEQIWKTIKENKDLDLPALEVMVATFRCDQIAKEKLSCLKSDETWLAISEALKSGPEPEFGEKLSSVLEIYLSQ</sequence>